<dbReference type="GO" id="GO:0015074">
    <property type="term" value="P:DNA integration"/>
    <property type="evidence" value="ECO:0007669"/>
    <property type="project" value="InterPro"/>
</dbReference>
<reference evidence="5" key="1">
    <citation type="submission" date="2018-06" db="EMBL/GenBank/DDBJ databases">
        <title>Genome assembly of Danube salmon.</title>
        <authorList>
            <person name="Macqueen D.J."/>
            <person name="Gundappa M.K."/>
        </authorList>
    </citation>
    <scope>NUCLEOTIDE SEQUENCE [LARGE SCALE GENOMIC DNA]</scope>
</reference>
<dbReference type="GO" id="GO:0003677">
    <property type="term" value="F:DNA binding"/>
    <property type="evidence" value="ECO:0007669"/>
    <property type="project" value="InterPro"/>
</dbReference>
<dbReference type="AlphaFoldDB" id="A0A4W5RUK6"/>
<sequence length="340" mass="39515">MEKSKEINQDLRKTIVDLHKSGSSLGEISKRLKVPRSSVQTIVRKYKHYGTMQPSYRSGRRRVLSPRDERTLLRKVQIHPRTTTKDHVKMLEETGTKVSISTVKRVLYRHNLKGRSARKNPLLQNRHKKARLRFATAHGNKDRTFWRNVLWSVETKMELFGHNDHRYVWRKKGEACKPKNTIPTVKDGGSSIMLWGCFAAGGTGALHKLDGIIREENYVVILKQHLKKSVRKLKLGGKWVFQMDNDPKHTSKVVAKWLKDNKVKVLEWPSQSPDLNPIDILWAVLKKHVRARRPTNLTQLHQLCQEEWAKIHPTYCAKLVEGYPKCLTQVKQFKGNVTKY</sequence>
<dbReference type="Gene3D" id="1.10.10.10">
    <property type="entry name" value="Winged helix-like DNA-binding domain superfamily/Winged helix DNA-binding domain"/>
    <property type="match status" value="1"/>
</dbReference>
<dbReference type="InterPro" id="IPR057667">
    <property type="entry name" value="HTH_SB"/>
</dbReference>
<dbReference type="SUPFAM" id="SSF46689">
    <property type="entry name" value="Homeodomain-like"/>
    <property type="match status" value="1"/>
</dbReference>
<dbReference type="PANTHER" id="PTHR23022">
    <property type="entry name" value="TRANSPOSABLE ELEMENT-RELATED"/>
    <property type="match status" value="1"/>
</dbReference>
<keyword evidence="5" id="KW-1185">Reference proteome</keyword>
<dbReference type="InterPro" id="IPR036388">
    <property type="entry name" value="WH-like_DNA-bd_sf"/>
</dbReference>
<protein>
    <recommendedName>
        <fullName evidence="6">Tc1-like transposase DDE domain-containing protein</fullName>
    </recommendedName>
</protein>
<reference evidence="4" key="2">
    <citation type="submission" date="2025-08" db="UniProtKB">
        <authorList>
            <consortium name="Ensembl"/>
        </authorList>
    </citation>
    <scope>IDENTIFICATION</scope>
</reference>
<dbReference type="InterPro" id="IPR009057">
    <property type="entry name" value="Homeodomain-like_sf"/>
</dbReference>
<evidence type="ECO:0000259" key="2">
    <source>
        <dbReference type="Pfam" id="PF13358"/>
    </source>
</evidence>
<dbReference type="InterPro" id="IPR047655">
    <property type="entry name" value="Transpos_IS630-like"/>
</dbReference>
<feature type="domain" description="Tc1-like transposase DDE" evidence="2">
    <location>
        <begin position="164"/>
        <end position="300"/>
    </location>
</feature>
<proteinExistence type="predicted"/>
<dbReference type="InterPro" id="IPR036397">
    <property type="entry name" value="RNaseH_sf"/>
</dbReference>
<dbReference type="Proteomes" id="UP000314982">
    <property type="component" value="Unassembled WGS sequence"/>
</dbReference>
<dbReference type="Pfam" id="PF01498">
    <property type="entry name" value="HTH_Tnp_Tc3_2"/>
    <property type="match status" value="1"/>
</dbReference>
<dbReference type="Pfam" id="PF13358">
    <property type="entry name" value="DDE_3"/>
    <property type="match status" value="1"/>
</dbReference>
<feature type="domain" description="Sleeping Beauty transposase HTH" evidence="3">
    <location>
        <begin position="1"/>
        <end position="52"/>
    </location>
</feature>
<feature type="domain" description="Transposase Tc1-like" evidence="1">
    <location>
        <begin position="70"/>
        <end position="139"/>
    </location>
</feature>
<evidence type="ECO:0000259" key="1">
    <source>
        <dbReference type="Pfam" id="PF01498"/>
    </source>
</evidence>
<evidence type="ECO:0000313" key="5">
    <source>
        <dbReference type="Proteomes" id="UP000314982"/>
    </source>
</evidence>
<dbReference type="NCBIfam" id="NF033545">
    <property type="entry name" value="transpos_IS630"/>
    <property type="match status" value="1"/>
</dbReference>
<dbReference type="Ensembl" id="ENSHHUT00000092647.1">
    <property type="protein sequence ID" value="ENSHHUP00000089858.1"/>
    <property type="gene ID" value="ENSHHUG00000051889.1"/>
</dbReference>
<dbReference type="InterPro" id="IPR052338">
    <property type="entry name" value="Transposase_5"/>
</dbReference>
<accession>A0A4W5RUK6</accession>
<evidence type="ECO:0000259" key="3">
    <source>
        <dbReference type="Pfam" id="PF25787"/>
    </source>
</evidence>
<reference evidence="4" key="3">
    <citation type="submission" date="2025-09" db="UniProtKB">
        <authorList>
            <consortium name="Ensembl"/>
        </authorList>
    </citation>
    <scope>IDENTIFICATION</scope>
</reference>
<organism evidence="4 5">
    <name type="scientific">Hucho hucho</name>
    <name type="common">huchen</name>
    <dbReference type="NCBI Taxonomy" id="62062"/>
    <lineage>
        <taxon>Eukaryota</taxon>
        <taxon>Metazoa</taxon>
        <taxon>Chordata</taxon>
        <taxon>Craniata</taxon>
        <taxon>Vertebrata</taxon>
        <taxon>Euteleostomi</taxon>
        <taxon>Actinopterygii</taxon>
        <taxon>Neopterygii</taxon>
        <taxon>Teleostei</taxon>
        <taxon>Protacanthopterygii</taxon>
        <taxon>Salmoniformes</taxon>
        <taxon>Salmonidae</taxon>
        <taxon>Salmoninae</taxon>
        <taxon>Hucho</taxon>
    </lineage>
</organism>
<dbReference type="GeneTree" id="ENSGT01150000286979"/>
<evidence type="ECO:0008006" key="6">
    <source>
        <dbReference type="Google" id="ProtNLM"/>
    </source>
</evidence>
<dbReference type="Pfam" id="PF25787">
    <property type="entry name" value="HTH_SB"/>
    <property type="match status" value="1"/>
</dbReference>
<dbReference type="Gene3D" id="3.30.420.10">
    <property type="entry name" value="Ribonuclease H-like superfamily/Ribonuclease H"/>
    <property type="match status" value="1"/>
</dbReference>
<dbReference type="InterPro" id="IPR038717">
    <property type="entry name" value="Tc1-like_DDE_dom"/>
</dbReference>
<evidence type="ECO:0000313" key="4">
    <source>
        <dbReference type="Ensembl" id="ENSHHUP00000089858.1"/>
    </source>
</evidence>
<dbReference type="InterPro" id="IPR002492">
    <property type="entry name" value="Transposase_Tc1-like"/>
</dbReference>
<name>A0A4W5RUK6_9TELE</name>
<dbReference type="STRING" id="62062.ENSHHUP00000089858"/>
<dbReference type="GO" id="GO:0006313">
    <property type="term" value="P:DNA transposition"/>
    <property type="evidence" value="ECO:0007669"/>
    <property type="project" value="InterPro"/>
</dbReference>
<dbReference type="PANTHER" id="PTHR23022:SF135">
    <property type="entry name" value="SI:DKEY-77F5.3"/>
    <property type="match status" value="1"/>
</dbReference>